<organism evidence="2 3">
    <name type="scientific">Nyssa sinensis</name>
    <dbReference type="NCBI Taxonomy" id="561372"/>
    <lineage>
        <taxon>Eukaryota</taxon>
        <taxon>Viridiplantae</taxon>
        <taxon>Streptophyta</taxon>
        <taxon>Embryophyta</taxon>
        <taxon>Tracheophyta</taxon>
        <taxon>Spermatophyta</taxon>
        <taxon>Magnoliopsida</taxon>
        <taxon>eudicotyledons</taxon>
        <taxon>Gunneridae</taxon>
        <taxon>Pentapetalae</taxon>
        <taxon>asterids</taxon>
        <taxon>Cornales</taxon>
        <taxon>Nyssaceae</taxon>
        <taxon>Nyssa</taxon>
    </lineage>
</organism>
<accession>A0A5J4ZQA2</accession>
<feature type="region of interest" description="Disordered" evidence="1">
    <location>
        <begin position="1"/>
        <end position="69"/>
    </location>
</feature>
<feature type="compositionally biased region" description="Basic residues" evidence="1">
    <location>
        <begin position="7"/>
        <end position="19"/>
    </location>
</feature>
<dbReference type="Proteomes" id="UP000325577">
    <property type="component" value="Linkage Group LG6"/>
</dbReference>
<evidence type="ECO:0000256" key="1">
    <source>
        <dbReference type="SAM" id="MobiDB-lite"/>
    </source>
</evidence>
<proteinExistence type="predicted"/>
<sequence>MRTASQQRRRWQGTTKAKRWQGDDDGDNFGWLMGCDDDKSGIDQNQSKDTPKSDTSEPTTPIVQSQQTQFPNSAIVVQRCPKCGDHLAVEQAEGGRRRRRSKRKLRNSTLSDRSKAFREFDFGFDVNIIGWYWIMEETACGYERFSTGQQHYVKMPPLRNEMAMKEHLKSWARAVACSVR</sequence>
<name>A0A5J4ZQA2_9ASTE</name>
<evidence type="ECO:0000313" key="3">
    <source>
        <dbReference type="Proteomes" id="UP000325577"/>
    </source>
</evidence>
<reference evidence="2 3" key="1">
    <citation type="submission" date="2019-09" db="EMBL/GenBank/DDBJ databases">
        <title>A chromosome-level genome assembly of the Chinese tupelo Nyssa sinensis.</title>
        <authorList>
            <person name="Yang X."/>
            <person name="Kang M."/>
            <person name="Yang Y."/>
            <person name="Xiong H."/>
            <person name="Wang M."/>
            <person name="Zhang Z."/>
            <person name="Wang Z."/>
            <person name="Wu H."/>
            <person name="Ma T."/>
            <person name="Liu J."/>
            <person name="Xi Z."/>
        </authorList>
    </citation>
    <scope>NUCLEOTIDE SEQUENCE [LARGE SCALE GENOMIC DNA]</scope>
    <source>
        <strain evidence="2">J267</strain>
        <tissue evidence="2">Leaf</tissue>
    </source>
</reference>
<dbReference type="OrthoDB" id="1725654at2759"/>
<keyword evidence="3" id="KW-1185">Reference proteome</keyword>
<feature type="compositionally biased region" description="Polar residues" evidence="1">
    <location>
        <begin position="56"/>
        <end position="69"/>
    </location>
</feature>
<dbReference type="AlphaFoldDB" id="A0A5J4ZQA2"/>
<dbReference type="EMBL" id="CM018049">
    <property type="protein sequence ID" value="KAA8519622.1"/>
    <property type="molecule type" value="Genomic_DNA"/>
</dbReference>
<gene>
    <name evidence="2" type="ORF">F0562_013933</name>
</gene>
<protein>
    <submittedName>
        <fullName evidence="2">Uncharacterized protein</fullName>
    </submittedName>
</protein>
<evidence type="ECO:0000313" key="2">
    <source>
        <dbReference type="EMBL" id="KAA8519622.1"/>
    </source>
</evidence>